<evidence type="ECO:0000313" key="14">
    <source>
        <dbReference type="EMBL" id="KHE42117.1"/>
    </source>
</evidence>
<dbReference type="Proteomes" id="UP000030889">
    <property type="component" value="Unassembled WGS sequence"/>
</dbReference>
<dbReference type="EMBL" id="JRGF01000006">
    <property type="protein sequence ID" value="KHE42117.1"/>
    <property type="molecule type" value="Genomic_DNA"/>
</dbReference>
<dbReference type="PIRSF" id="PIRSF001365">
    <property type="entry name" value="DHDPS"/>
    <property type="match status" value="1"/>
</dbReference>
<evidence type="ECO:0000256" key="6">
    <source>
        <dbReference type="ARBA" id="ARBA00022605"/>
    </source>
</evidence>
<feature type="active site" description="Schiff-base intermediate with substrate" evidence="12">
    <location>
        <position position="165"/>
    </location>
</feature>
<dbReference type="InterPro" id="IPR005263">
    <property type="entry name" value="DapA"/>
</dbReference>
<dbReference type="SUPFAM" id="SSF51569">
    <property type="entry name" value="Aldolase"/>
    <property type="match status" value="1"/>
</dbReference>
<comment type="subcellular location">
    <subcellularLocation>
        <location evidence="12">Cytoplasm</location>
    </subcellularLocation>
</comment>
<dbReference type="EC" id="4.3.3.7" evidence="4 12"/>
<dbReference type="PANTHER" id="PTHR12128:SF66">
    <property type="entry name" value="4-HYDROXY-2-OXOGLUTARATE ALDOLASE, MITOCHONDRIAL"/>
    <property type="match status" value="1"/>
</dbReference>
<comment type="catalytic activity">
    <reaction evidence="11 12">
        <text>L-aspartate 4-semialdehyde + pyruvate = (2S,4S)-4-hydroxy-2,3,4,5-tetrahydrodipicolinate + H2O + H(+)</text>
        <dbReference type="Rhea" id="RHEA:34171"/>
        <dbReference type="ChEBI" id="CHEBI:15361"/>
        <dbReference type="ChEBI" id="CHEBI:15377"/>
        <dbReference type="ChEBI" id="CHEBI:15378"/>
        <dbReference type="ChEBI" id="CHEBI:67139"/>
        <dbReference type="ChEBI" id="CHEBI:537519"/>
        <dbReference type="EC" id="4.3.3.7"/>
    </reaction>
</comment>
<evidence type="ECO:0000256" key="10">
    <source>
        <dbReference type="ARBA" id="ARBA00023270"/>
    </source>
</evidence>
<comment type="pathway">
    <text evidence="2 12">Amino-acid biosynthesis; L-lysine biosynthesis via DAP pathway; (S)-tetrahydrodipicolinate from L-aspartate: step 3/4.</text>
</comment>
<dbReference type="PRINTS" id="PR00146">
    <property type="entry name" value="DHPICSNTHASE"/>
</dbReference>
<dbReference type="HAMAP" id="MF_00418">
    <property type="entry name" value="DapA"/>
    <property type="match status" value="1"/>
</dbReference>
<evidence type="ECO:0000256" key="7">
    <source>
        <dbReference type="ARBA" id="ARBA00022915"/>
    </source>
</evidence>
<name>A0ABR4YJ64_9BACT</name>
<dbReference type="Gene3D" id="3.20.20.70">
    <property type="entry name" value="Aldolase class I"/>
    <property type="match status" value="1"/>
</dbReference>
<evidence type="ECO:0000256" key="9">
    <source>
        <dbReference type="ARBA" id="ARBA00023239"/>
    </source>
</evidence>
<sequence length="294" mass="30790">MKPFPSGLGVALVTPFQDNGAIDFPALDALVDYVTAGGVDYLVALGTTAETPTLSTAERKAVLERIKSRSAGRLSLVAGIGGNDTAAVVAALHDFDLAGVDAILSVTPFYNRPSQRGLYEHFRAVADASPVPVILYNVPSRTGVNMQPQTTLKLAEETGNIIAVKEASGDMEQVDELIAGRPDGFHVLSGDDALAVPLIEKGGDGLISVVANAYPAYMAEMVGAAMAQDAKRSHRLWSDIAELEKSLFAEGNPTGIKAALSIKGLIANNLRLPLVASSPELSDRIRLLASEAGL</sequence>
<feature type="site" description="Part of a proton relay during catalysis" evidence="12">
    <location>
        <position position="110"/>
    </location>
</feature>
<feature type="active site" description="Proton donor/acceptor" evidence="12">
    <location>
        <position position="136"/>
    </location>
</feature>
<evidence type="ECO:0000256" key="5">
    <source>
        <dbReference type="ARBA" id="ARBA00022490"/>
    </source>
</evidence>
<keyword evidence="15" id="KW-1185">Reference proteome</keyword>
<evidence type="ECO:0000256" key="8">
    <source>
        <dbReference type="ARBA" id="ARBA00023154"/>
    </source>
</evidence>
<comment type="similarity">
    <text evidence="3 12 13">Belongs to the DapA family.</text>
</comment>
<evidence type="ECO:0000256" key="11">
    <source>
        <dbReference type="ARBA" id="ARBA00047836"/>
    </source>
</evidence>
<protein>
    <recommendedName>
        <fullName evidence="4 12">4-hydroxy-tetrahydrodipicolinate synthase</fullName>
        <shortName evidence="12">HTPA synthase</shortName>
        <ecNumber evidence="4 12">4.3.3.7</ecNumber>
    </recommendedName>
</protein>
<comment type="caution">
    <text evidence="12">Was originally thought to be a dihydrodipicolinate synthase (DHDPS), catalyzing the condensation of (S)-aspartate-beta-semialdehyde [(S)-ASA] and pyruvate to dihydrodipicolinate (DHDP). However, it was shown in E.coli that the product of the enzymatic reaction is not dihydrodipicolinate but in fact (4S)-4-hydroxy-2,3,4,5-tetrahydro-(2S)-dipicolinic acid (HTPA), and that the consecutive dehydration reaction leading to DHDP is not spontaneous but catalyzed by DapB.</text>
</comment>
<comment type="caution">
    <text evidence="14">The sequence shown here is derived from an EMBL/GenBank/DDBJ whole genome shotgun (WGS) entry which is preliminary data.</text>
</comment>
<keyword evidence="6 12" id="KW-0028">Amino-acid biosynthesis</keyword>
<dbReference type="InterPro" id="IPR020625">
    <property type="entry name" value="Schiff_base-form_aldolases_AS"/>
</dbReference>
<dbReference type="CDD" id="cd00950">
    <property type="entry name" value="DHDPS"/>
    <property type="match status" value="1"/>
</dbReference>
<organism evidence="14 15">
    <name type="scientific">Alistipes inops</name>
    <dbReference type="NCBI Taxonomy" id="1501391"/>
    <lineage>
        <taxon>Bacteria</taxon>
        <taxon>Pseudomonadati</taxon>
        <taxon>Bacteroidota</taxon>
        <taxon>Bacteroidia</taxon>
        <taxon>Bacteroidales</taxon>
        <taxon>Rikenellaceae</taxon>
        <taxon>Alistipes</taxon>
    </lineage>
</organism>
<evidence type="ECO:0000256" key="13">
    <source>
        <dbReference type="PIRNR" id="PIRNR001365"/>
    </source>
</evidence>
<evidence type="ECO:0000256" key="1">
    <source>
        <dbReference type="ARBA" id="ARBA00003294"/>
    </source>
</evidence>
<evidence type="ECO:0000256" key="2">
    <source>
        <dbReference type="ARBA" id="ARBA00005120"/>
    </source>
</evidence>
<dbReference type="PANTHER" id="PTHR12128">
    <property type="entry name" value="DIHYDRODIPICOLINATE SYNTHASE"/>
    <property type="match status" value="1"/>
</dbReference>
<comment type="subunit">
    <text evidence="12">Homotetramer; dimer of dimers.</text>
</comment>
<proteinExistence type="inferred from homology"/>
<evidence type="ECO:0000256" key="4">
    <source>
        <dbReference type="ARBA" id="ARBA00012086"/>
    </source>
</evidence>
<accession>A0ABR4YJ64</accession>
<comment type="function">
    <text evidence="1 12">Catalyzes the condensation of (S)-aspartate-beta-semialdehyde [(S)-ASA] and pyruvate to 4-hydroxy-tetrahydrodipicolinate (HTPA).</text>
</comment>
<dbReference type="InterPro" id="IPR002220">
    <property type="entry name" value="DapA-like"/>
</dbReference>
<keyword evidence="7 12" id="KW-0220">Diaminopimelate biosynthesis</keyword>
<feature type="binding site" evidence="12">
    <location>
        <position position="48"/>
    </location>
    <ligand>
        <name>pyruvate</name>
        <dbReference type="ChEBI" id="CHEBI:15361"/>
    </ligand>
</feature>
<keyword evidence="5 12" id="KW-0963">Cytoplasm</keyword>
<keyword evidence="9 12" id="KW-0456">Lyase</keyword>
<evidence type="ECO:0000313" key="15">
    <source>
        <dbReference type="Proteomes" id="UP000030889"/>
    </source>
</evidence>
<dbReference type="SMART" id="SM01130">
    <property type="entry name" value="DHDPS"/>
    <property type="match status" value="1"/>
</dbReference>
<keyword evidence="10 12" id="KW-0704">Schiff base</keyword>
<feature type="binding site" evidence="12">
    <location>
        <position position="207"/>
    </location>
    <ligand>
        <name>pyruvate</name>
        <dbReference type="ChEBI" id="CHEBI:15361"/>
    </ligand>
</feature>
<evidence type="ECO:0000256" key="3">
    <source>
        <dbReference type="ARBA" id="ARBA00007592"/>
    </source>
</evidence>
<dbReference type="InterPro" id="IPR013785">
    <property type="entry name" value="Aldolase_TIM"/>
</dbReference>
<dbReference type="Pfam" id="PF00701">
    <property type="entry name" value="DHDPS"/>
    <property type="match status" value="1"/>
</dbReference>
<dbReference type="RefSeq" id="WP_035473212.1">
    <property type="nucleotide sequence ID" value="NZ_JRGF01000006.1"/>
</dbReference>
<gene>
    <name evidence="12" type="primary">dapA</name>
    <name evidence="14" type="ORF">LG35_06085</name>
</gene>
<dbReference type="NCBIfam" id="TIGR00674">
    <property type="entry name" value="dapA"/>
    <property type="match status" value="1"/>
</dbReference>
<dbReference type="PROSITE" id="PS00666">
    <property type="entry name" value="DHDPS_2"/>
    <property type="match status" value="1"/>
</dbReference>
<keyword evidence="8 12" id="KW-0457">Lysine biosynthesis</keyword>
<evidence type="ECO:0000256" key="12">
    <source>
        <dbReference type="HAMAP-Rule" id="MF_00418"/>
    </source>
</evidence>
<feature type="site" description="Part of a proton relay during catalysis" evidence="12">
    <location>
        <position position="47"/>
    </location>
</feature>
<reference evidence="14 15" key="1">
    <citation type="submission" date="2014-09" db="EMBL/GenBank/DDBJ databases">
        <title>Alistipes sp. 627, sp. nov., a novel member of the family Rikenellaceae isolated from human faeces.</title>
        <authorList>
            <person name="Shkoporov A.N."/>
            <person name="Chaplin A.V."/>
            <person name="Motuzova O.V."/>
            <person name="Kafarskaia L.I."/>
            <person name="Khokhlova E.V."/>
            <person name="Efimov B.A."/>
        </authorList>
    </citation>
    <scope>NUCLEOTIDE SEQUENCE [LARGE SCALE GENOMIC DNA]</scope>
    <source>
        <strain evidence="14 15">627</strain>
    </source>
</reference>